<accession>A0A495EA01</accession>
<evidence type="ECO:0000313" key="3">
    <source>
        <dbReference type="Proteomes" id="UP000276055"/>
    </source>
</evidence>
<evidence type="ECO:0000259" key="1">
    <source>
        <dbReference type="Pfam" id="PF08241"/>
    </source>
</evidence>
<dbReference type="InterPro" id="IPR013216">
    <property type="entry name" value="Methyltransf_11"/>
</dbReference>
<dbReference type="SUPFAM" id="SSF53335">
    <property type="entry name" value="S-adenosyl-L-methionine-dependent methyltransferases"/>
    <property type="match status" value="1"/>
</dbReference>
<name>A0A495EA01_9MICC</name>
<comment type="caution">
    <text evidence="2">The sequence shown here is derived from an EMBL/GenBank/DDBJ whole genome shotgun (WGS) entry which is preliminary data.</text>
</comment>
<gene>
    <name evidence="2" type="ORF">C8D78_3399</name>
</gene>
<sequence length="234" mass="24361">MPTAEAPAASFGQGESEPYARALLTGTGTLTLRPESGHDPDEPVTFDVRNWCEDASTAELSLLQSLRGPVLDVGCGPGRLLAAARTLGLAALGIDTSAGAVGLARDRGARALEQSIFAPVPQSGHWQSVILLDGNIGIGGNVGALLGRCRQLIALTGTLLVEVEADEHIDTAYSAVLEDQHGNRSEAFAWARTGTAGLVSRAQAGGWSVTAIRRFQGRVFCSLSPRPGPVRSIP</sequence>
<proteinExistence type="predicted"/>
<dbReference type="OrthoDB" id="4484556at2"/>
<feature type="domain" description="Methyltransferase type 11" evidence="1">
    <location>
        <begin position="71"/>
        <end position="111"/>
    </location>
</feature>
<organism evidence="2 3">
    <name type="scientific">Arthrobacter oryzae</name>
    <dbReference type="NCBI Taxonomy" id="409290"/>
    <lineage>
        <taxon>Bacteria</taxon>
        <taxon>Bacillati</taxon>
        <taxon>Actinomycetota</taxon>
        <taxon>Actinomycetes</taxon>
        <taxon>Micrococcales</taxon>
        <taxon>Micrococcaceae</taxon>
        <taxon>Arthrobacter</taxon>
    </lineage>
</organism>
<dbReference type="Gene3D" id="3.40.50.150">
    <property type="entry name" value="Vaccinia Virus protein VP39"/>
    <property type="match status" value="1"/>
</dbReference>
<dbReference type="AlphaFoldDB" id="A0A495EA01"/>
<protein>
    <recommendedName>
        <fullName evidence="1">Methyltransferase type 11 domain-containing protein</fullName>
    </recommendedName>
</protein>
<dbReference type="EMBL" id="RBIR01000009">
    <property type="protein sequence ID" value="RKR13738.1"/>
    <property type="molecule type" value="Genomic_DNA"/>
</dbReference>
<dbReference type="GO" id="GO:0008757">
    <property type="term" value="F:S-adenosylmethionine-dependent methyltransferase activity"/>
    <property type="evidence" value="ECO:0007669"/>
    <property type="project" value="InterPro"/>
</dbReference>
<dbReference type="Pfam" id="PF08241">
    <property type="entry name" value="Methyltransf_11"/>
    <property type="match status" value="1"/>
</dbReference>
<dbReference type="InterPro" id="IPR029063">
    <property type="entry name" value="SAM-dependent_MTases_sf"/>
</dbReference>
<dbReference type="Proteomes" id="UP000276055">
    <property type="component" value="Unassembled WGS sequence"/>
</dbReference>
<evidence type="ECO:0000313" key="2">
    <source>
        <dbReference type="EMBL" id="RKR13738.1"/>
    </source>
</evidence>
<dbReference type="CDD" id="cd02440">
    <property type="entry name" value="AdoMet_MTases"/>
    <property type="match status" value="1"/>
</dbReference>
<dbReference type="RefSeq" id="WP_120955003.1">
    <property type="nucleotide sequence ID" value="NZ_RBIR01000009.1"/>
</dbReference>
<reference evidence="2 3" key="1">
    <citation type="submission" date="2018-10" db="EMBL/GenBank/DDBJ databases">
        <title>Genomic Encyclopedia of Type Strains, Phase IV (KMG-IV): sequencing the most valuable type-strain genomes for metagenomic binning, comparative biology and taxonomic classification.</title>
        <authorList>
            <person name="Goeker M."/>
        </authorList>
    </citation>
    <scope>NUCLEOTIDE SEQUENCE [LARGE SCALE GENOMIC DNA]</scope>
    <source>
        <strain evidence="2 3">DSM 25586</strain>
    </source>
</reference>